<dbReference type="PROSITE" id="PS51186">
    <property type="entry name" value="GNAT"/>
    <property type="match status" value="1"/>
</dbReference>
<protein>
    <submittedName>
        <fullName evidence="2">Acetyltransferase (GNAT) family protein</fullName>
    </submittedName>
</protein>
<reference evidence="3" key="1">
    <citation type="submission" date="2016-10" db="EMBL/GenBank/DDBJ databases">
        <authorList>
            <person name="Varghese N."/>
            <person name="Submissions S."/>
        </authorList>
    </citation>
    <scope>NUCLEOTIDE SEQUENCE [LARGE SCALE GENOMIC DNA]</scope>
    <source>
        <strain evidence="3">DSM 20524</strain>
    </source>
</reference>
<dbReference type="Pfam" id="PF00583">
    <property type="entry name" value="Acetyltransf_1"/>
    <property type="match status" value="1"/>
</dbReference>
<sequence>MSVTLRRLSGPEFSILVPRLVDIYIDAMGYAPGIRSDRIRVWRREIHQPGFTSLIAVLNEEVVGVSYGFIGNPERWWDRQLRRGFAERGGATPQQQEMLRDYFEVAEIHVEPQLQVRGIGRALLTELLWNAPASYAMLSTPEVPDENNAAFGLYRSLGFEDVLRDFFYHGDTRPFAVLARALPLPQENRA</sequence>
<name>A0A1H9NQM5_9CORY</name>
<dbReference type="AlphaFoldDB" id="A0A1H9NQM5"/>
<evidence type="ECO:0000313" key="3">
    <source>
        <dbReference type="Proteomes" id="UP000198929"/>
    </source>
</evidence>
<keyword evidence="2" id="KW-0808">Transferase</keyword>
<dbReference type="Proteomes" id="UP000198929">
    <property type="component" value="Unassembled WGS sequence"/>
</dbReference>
<dbReference type="SUPFAM" id="SSF55729">
    <property type="entry name" value="Acyl-CoA N-acyltransferases (Nat)"/>
    <property type="match status" value="1"/>
</dbReference>
<dbReference type="RefSeq" id="WP_092254491.1">
    <property type="nucleotide sequence ID" value="NZ_CP047199.1"/>
</dbReference>
<evidence type="ECO:0000259" key="1">
    <source>
        <dbReference type="PROSITE" id="PS51186"/>
    </source>
</evidence>
<organism evidence="2 3">
    <name type="scientific">Corynebacterium cystitidis DSM 20524</name>
    <dbReference type="NCBI Taxonomy" id="1121357"/>
    <lineage>
        <taxon>Bacteria</taxon>
        <taxon>Bacillati</taxon>
        <taxon>Actinomycetota</taxon>
        <taxon>Actinomycetes</taxon>
        <taxon>Mycobacteriales</taxon>
        <taxon>Corynebacteriaceae</taxon>
        <taxon>Corynebacterium</taxon>
    </lineage>
</organism>
<dbReference type="InterPro" id="IPR016181">
    <property type="entry name" value="Acyl_CoA_acyltransferase"/>
</dbReference>
<dbReference type="InterPro" id="IPR000182">
    <property type="entry name" value="GNAT_dom"/>
</dbReference>
<dbReference type="Gene3D" id="3.40.630.30">
    <property type="match status" value="1"/>
</dbReference>
<dbReference type="EMBL" id="FOGQ01000001">
    <property type="protein sequence ID" value="SER37643.1"/>
    <property type="molecule type" value="Genomic_DNA"/>
</dbReference>
<dbReference type="STRING" id="1121357.SAMN05661109_00040"/>
<accession>A0A1H9NQM5</accession>
<keyword evidence="3" id="KW-1185">Reference proteome</keyword>
<evidence type="ECO:0000313" key="2">
    <source>
        <dbReference type="EMBL" id="SER37643.1"/>
    </source>
</evidence>
<dbReference type="GO" id="GO:0016747">
    <property type="term" value="F:acyltransferase activity, transferring groups other than amino-acyl groups"/>
    <property type="evidence" value="ECO:0007669"/>
    <property type="project" value="InterPro"/>
</dbReference>
<feature type="domain" description="N-acetyltransferase" evidence="1">
    <location>
        <begin position="3"/>
        <end position="183"/>
    </location>
</feature>
<gene>
    <name evidence="2" type="ORF">SAMN05661109_00040</name>
</gene>
<proteinExistence type="predicted"/>